<dbReference type="Proteomes" id="UP001225356">
    <property type="component" value="Unassembled WGS sequence"/>
</dbReference>
<gene>
    <name evidence="1" type="ORF">J2853_002277</name>
</gene>
<dbReference type="Gene3D" id="3.40.50.150">
    <property type="entry name" value="Vaccinia Virus protein VP39"/>
    <property type="match status" value="1"/>
</dbReference>
<dbReference type="GO" id="GO:0032259">
    <property type="term" value="P:methylation"/>
    <property type="evidence" value="ECO:0007669"/>
    <property type="project" value="UniProtKB-KW"/>
</dbReference>
<keyword evidence="1" id="KW-0489">Methyltransferase</keyword>
<keyword evidence="1" id="KW-0808">Transferase</keyword>
<dbReference type="GO" id="GO:0008168">
    <property type="term" value="F:methyltransferase activity"/>
    <property type="evidence" value="ECO:0007669"/>
    <property type="project" value="UniProtKB-KW"/>
</dbReference>
<organism evidence="1 2">
    <name type="scientific">Streptosporangium lutulentum</name>
    <dbReference type="NCBI Taxonomy" id="1461250"/>
    <lineage>
        <taxon>Bacteria</taxon>
        <taxon>Bacillati</taxon>
        <taxon>Actinomycetota</taxon>
        <taxon>Actinomycetes</taxon>
        <taxon>Streptosporangiales</taxon>
        <taxon>Streptosporangiaceae</taxon>
        <taxon>Streptosporangium</taxon>
    </lineage>
</organism>
<keyword evidence="2" id="KW-1185">Reference proteome</keyword>
<reference evidence="1 2" key="1">
    <citation type="submission" date="2023-07" db="EMBL/GenBank/DDBJ databases">
        <title>Sequencing the genomes of 1000 actinobacteria strains.</title>
        <authorList>
            <person name="Klenk H.-P."/>
        </authorList>
    </citation>
    <scope>NUCLEOTIDE SEQUENCE [LARGE SCALE GENOMIC DNA]</scope>
    <source>
        <strain evidence="1 2">DSM 46740</strain>
    </source>
</reference>
<dbReference type="RefSeq" id="WP_307557013.1">
    <property type="nucleotide sequence ID" value="NZ_JAUSQU010000001.1"/>
</dbReference>
<dbReference type="InterPro" id="IPR029063">
    <property type="entry name" value="SAM-dependent_MTases_sf"/>
</dbReference>
<evidence type="ECO:0000313" key="1">
    <source>
        <dbReference type="EMBL" id="MDP9843066.1"/>
    </source>
</evidence>
<proteinExistence type="predicted"/>
<protein>
    <submittedName>
        <fullName evidence="1">Methylase of polypeptide subunit release factors</fullName>
    </submittedName>
</protein>
<dbReference type="EMBL" id="JAUSQU010000001">
    <property type="protein sequence ID" value="MDP9843066.1"/>
    <property type="molecule type" value="Genomic_DNA"/>
</dbReference>
<dbReference type="SUPFAM" id="SSF53335">
    <property type="entry name" value="S-adenosyl-L-methionine-dependent methyltransferases"/>
    <property type="match status" value="1"/>
</dbReference>
<evidence type="ECO:0000313" key="2">
    <source>
        <dbReference type="Proteomes" id="UP001225356"/>
    </source>
</evidence>
<comment type="caution">
    <text evidence="1">The sequence shown here is derived from an EMBL/GenBank/DDBJ whole genome shotgun (WGS) entry which is preliminary data.</text>
</comment>
<accession>A0ABT9Q9I9</accession>
<sequence length="216" mass="23399">MVTSISRRHLSRILRAGKVTWQSTTTSKASNDPQFIRQDAAERGNRCLHPVAQRPRATEDQLRRQLNHPKLDQPITRPRLRDRPLARQIALDADAWTSEPAAVMTTLFDQLAPTWDAEHATNRLDALTDALERGGTLPTGICLEVGSGTGRHTAALAGAFEKVIAIDLAWQMASKQAVMSSVSLRNVPRIVAGRGGSTVVGVVVGRVGNRAPGGTF</sequence>
<name>A0ABT9Q9I9_9ACTN</name>